<accession>A0A820PZR8</accession>
<evidence type="ECO:0000313" key="3">
    <source>
        <dbReference type="Proteomes" id="UP000663844"/>
    </source>
</evidence>
<reference evidence="2" key="1">
    <citation type="submission" date="2021-02" db="EMBL/GenBank/DDBJ databases">
        <authorList>
            <person name="Nowell W R."/>
        </authorList>
    </citation>
    <scope>NUCLEOTIDE SEQUENCE</scope>
</reference>
<feature type="region of interest" description="Disordered" evidence="1">
    <location>
        <begin position="1"/>
        <end position="20"/>
    </location>
</feature>
<feature type="compositionally biased region" description="Low complexity" evidence="1">
    <location>
        <begin position="33"/>
        <end position="44"/>
    </location>
</feature>
<proteinExistence type="predicted"/>
<sequence length="71" mass="8126">DGKQIRYSIIKSHSDDQLQKYQQLKRQYRAKYGTDSNTDSGSSSEQQNLSAPSNLHPENATNQIHKGIYTR</sequence>
<feature type="non-terminal residue" evidence="2">
    <location>
        <position position="1"/>
    </location>
</feature>
<name>A0A820PZR8_9BILA</name>
<comment type="caution">
    <text evidence="2">The sequence shown here is derived from an EMBL/GenBank/DDBJ whole genome shotgun (WGS) entry which is preliminary data.</text>
</comment>
<feature type="region of interest" description="Disordered" evidence="1">
    <location>
        <begin position="27"/>
        <end position="71"/>
    </location>
</feature>
<gene>
    <name evidence="2" type="ORF">OXD698_LOCUS52043</name>
</gene>
<dbReference type="Proteomes" id="UP000663844">
    <property type="component" value="Unassembled WGS sequence"/>
</dbReference>
<dbReference type="EMBL" id="CAJOAZ010027615">
    <property type="protein sequence ID" value="CAF4411082.1"/>
    <property type="molecule type" value="Genomic_DNA"/>
</dbReference>
<protein>
    <submittedName>
        <fullName evidence="2">Uncharacterized protein</fullName>
    </submittedName>
</protein>
<dbReference type="AlphaFoldDB" id="A0A820PZR8"/>
<evidence type="ECO:0000256" key="1">
    <source>
        <dbReference type="SAM" id="MobiDB-lite"/>
    </source>
</evidence>
<organism evidence="2 3">
    <name type="scientific">Adineta steineri</name>
    <dbReference type="NCBI Taxonomy" id="433720"/>
    <lineage>
        <taxon>Eukaryota</taxon>
        <taxon>Metazoa</taxon>
        <taxon>Spiralia</taxon>
        <taxon>Gnathifera</taxon>
        <taxon>Rotifera</taxon>
        <taxon>Eurotatoria</taxon>
        <taxon>Bdelloidea</taxon>
        <taxon>Adinetida</taxon>
        <taxon>Adinetidae</taxon>
        <taxon>Adineta</taxon>
    </lineage>
</organism>
<evidence type="ECO:0000313" key="2">
    <source>
        <dbReference type="EMBL" id="CAF4411082.1"/>
    </source>
</evidence>